<dbReference type="Proteomes" id="UP001461341">
    <property type="component" value="Chromosome"/>
</dbReference>
<dbReference type="PANTHER" id="PTHR43439:SF1">
    <property type="entry name" value="PHENYLACETATE-COENZYME A LIGASE"/>
    <property type="match status" value="1"/>
</dbReference>
<proteinExistence type="inferred from homology"/>
<gene>
    <name evidence="4" type="ORF">QBE54_08620</name>
</gene>
<comment type="similarity">
    <text evidence="1">Belongs to the phenylacetyl-CoA ligase family.</text>
</comment>
<dbReference type="InterPro" id="IPR042099">
    <property type="entry name" value="ANL_N_sf"/>
</dbReference>
<dbReference type="InterPro" id="IPR045851">
    <property type="entry name" value="AMP-bd_C_sf"/>
</dbReference>
<feature type="domain" description="AMP-dependent synthetase/ligase" evidence="2">
    <location>
        <begin position="44"/>
        <end position="278"/>
    </location>
</feature>
<sequence>MELLPREELQKIQLNRLKKILVRAYHNLPYYRKKLDEAGVDVYRLKTLEDLKHLPFTTKSDLRKSYPFGAIAEPMHNIVRIHSSSGTTGTATVVGYTRKDIETWAELMARTLCGCGVTEEDIIQVAFGYGLFTGGLGVHYGAEKLGATVVPASAGNTLRQIQILKDFNISVLCCTPSYALYLAEVARENHIDWSQTRFRLGIFGAEPWSEEMRAEIQKKLPIQAFDIYGLSEVIGPGVAFECEEHQGLHISEDHFLPEIIDPETGETLPEGTEGELVFTTLTKEGTPVIRYRTGDISALYYEPCRCGRTLVRMKRVASRTDDMLIVRGVNVYPSQIESVLLSFDGVEPHYQIVLTRENYLDKMEIHVEVSPEVFSDEVKKLEQLRNAIQEKLKAELNLSSEVKLLEPKSLQRTEGKARRVLDLRKKEGSK</sequence>
<evidence type="ECO:0000256" key="1">
    <source>
        <dbReference type="PIRNR" id="PIRNR006444"/>
    </source>
</evidence>
<keyword evidence="1 4" id="KW-0436">Ligase</keyword>
<comment type="function">
    <text evidence="1">Catalyzes the activation of phenylacetic acid (PA) to phenylacetyl-CoA (PA-CoA).</text>
</comment>
<dbReference type="Pfam" id="PF14535">
    <property type="entry name" value="AMP-binding_C_2"/>
    <property type="match status" value="1"/>
</dbReference>
<dbReference type="Pfam" id="PF00501">
    <property type="entry name" value="AMP-binding"/>
    <property type="match status" value="1"/>
</dbReference>
<organism evidence="4 5">
    <name type="scientific">Thermatribacter velox</name>
    <dbReference type="NCBI Taxonomy" id="3039681"/>
    <lineage>
        <taxon>Bacteria</taxon>
        <taxon>Pseudomonadati</taxon>
        <taxon>Atribacterota</taxon>
        <taxon>Atribacteria</taxon>
        <taxon>Atribacterales</taxon>
        <taxon>Thermatribacteraceae</taxon>
        <taxon>Thermatribacter</taxon>
    </lineage>
</organism>
<dbReference type="RefSeq" id="WP_369019425.1">
    <property type="nucleotide sequence ID" value="NZ_CP121689.1"/>
</dbReference>
<dbReference type="InterPro" id="IPR000873">
    <property type="entry name" value="AMP-dep_synth/lig_dom"/>
</dbReference>
<dbReference type="InterPro" id="IPR051414">
    <property type="entry name" value="Adenylate-forming_Reductase"/>
</dbReference>
<feature type="domain" description="AMP-dependent ligase C-terminal" evidence="3">
    <location>
        <begin position="328"/>
        <end position="424"/>
    </location>
</feature>
<dbReference type="SUPFAM" id="SSF56801">
    <property type="entry name" value="Acetyl-CoA synthetase-like"/>
    <property type="match status" value="1"/>
</dbReference>
<evidence type="ECO:0000313" key="5">
    <source>
        <dbReference type="Proteomes" id="UP001461341"/>
    </source>
</evidence>
<dbReference type="EC" id="6.2.1.30" evidence="1"/>
<dbReference type="InterPro" id="IPR011880">
    <property type="entry name" value="PA_CoA_ligase"/>
</dbReference>
<dbReference type="CDD" id="cd05913">
    <property type="entry name" value="PaaK"/>
    <property type="match status" value="1"/>
</dbReference>
<keyword evidence="5" id="KW-1185">Reference proteome</keyword>
<dbReference type="Gene3D" id="3.40.50.12780">
    <property type="entry name" value="N-terminal domain of ligase-like"/>
    <property type="match status" value="1"/>
</dbReference>
<evidence type="ECO:0000313" key="4">
    <source>
        <dbReference type="EMBL" id="WZL77264.1"/>
    </source>
</evidence>
<evidence type="ECO:0000259" key="2">
    <source>
        <dbReference type="Pfam" id="PF00501"/>
    </source>
</evidence>
<dbReference type="Gene3D" id="3.30.300.30">
    <property type="match status" value="1"/>
</dbReference>
<protein>
    <recommendedName>
        <fullName evidence="1">Phenylacetate-coenzyme A ligase</fullName>
        <ecNumber evidence="1">6.2.1.30</ecNumber>
    </recommendedName>
    <alternativeName>
        <fullName evidence="1">Phenylacetyl-CoA ligase</fullName>
    </alternativeName>
</protein>
<accession>A0ABZ2YE32</accession>
<dbReference type="GO" id="GO:0016874">
    <property type="term" value="F:ligase activity"/>
    <property type="evidence" value="ECO:0007669"/>
    <property type="project" value="UniProtKB-KW"/>
</dbReference>
<comment type="catalytic activity">
    <reaction evidence="1">
        <text>2-phenylacetate + ATP + CoA = phenylacetyl-CoA + AMP + diphosphate</text>
        <dbReference type="Rhea" id="RHEA:20956"/>
        <dbReference type="ChEBI" id="CHEBI:18401"/>
        <dbReference type="ChEBI" id="CHEBI:30616"/>
        <dbReference type="ChEBI" id="CHEBI:33019"/>
        <dbReference type="ChEBI" id="CHEBI:57287"/>
        <dbReference type="ChEBI" id="CHEBI:57390"/>
        <dbReference type="ChEBI" id="CHEBI:456215"/>
        <dbReference type="EC" id="6.2.1.30"/>
    </reaction>
</comment>
<evidence type="ECO:0000259" key="3">
    <source>
        <dbReference type="Pfam" id="PF14535"/>
    </source>
</evidence>
<comment type="pathway">
    <text evidence="1">Aromatic compound metabolism; phenylacetate degradation.</text>
</comment>
<dbReference type="EMBL" id="CP121689">
    <property type="protein sequence ID" value="WZL77264.1"/>
    <property type="molecule type" value="Genomic_DNA"/>
</dbReference>
<keyword evidence="1" id="KW-0547">Nucleotide-binding</keyword>
<reference evidence="4 5" key="1">
    <citation type="submission" date="2023-03" db="EMBL/GenBank/DDBJ databases">
        <title>Novel Species.</title>
        <authorList>
            <person name="Ma S."/>
        </authorList>
    </citation>
    <scope>NUCLEOTIDE SEQUENCE [LARGE SCALE GENOMIC DNA]</scope>
    <source>
        <strain evidence="4 5">B11</strain>
    </source>
</reference>
<dbReference type="PIRSF" id="PIRSF006444">
    <property type="entry name" value="PaaK"/>
    <property type="match status" value="1"/>
</dbReference>
<dbReference type="InterPro" id="IPR028154">
    <property type="entry name" value="AMP-dep_Lig_C"/>
</dbReference>
<dbReference type="PANTHER" id="PTHR43439">
    <property type="entry name" value="PHENYLACETATE-COENZYME A LIGASE"/>
    <property type="match status" value="1"/>
</dbReference>
<name>A0ABZ2YE32_9BACT</name>